<dbReference type="NCBIfam" id="TIGR02047">
    <property type="entry name" value="CadR-PbrR"/>
    <property type="match status" value="1"/>
</dbReference>
<accession>A0A1B7J878</accession>
<dbReference type="SMART" id="SM00422">
    <property type="entry name" value="HTH_MERR"/>
    <property type="match status" value="1"/>
</dbReference>
<dbReference type="GO" id="GO:0003700">
    <property type="term" value="F:DNA-binding transcription factor activity"/>
    <property type="evidence" value="ECO:0007669"/>
    <property type="project" value="InterPro"/>
</dbReference>
<dbReference type="PRINTS" id="PR00040">
    <property type="entry name" value="HTHMERR"/>
</dbReference>
<name>A0A1B7J878_9ENTR</name>
<dbReference type="PANTHER" id="PTHR30204">
    <property type="entry name" value="REDOX-CYCLING DRUG-SENSING TRANSCRIPTIONAL ACTIVATOR SOXR"/>
    <property type="match status" value="1"/>
</dbReference>
<dbReference type="Pfam" id="PF13411">
    <property type="entry name" value="MerR_1"/>
    <property type="match status" value="1"/>
</dbReference>
<feature type="domain" description="HTH merR-type" evidence="2">
    <location>
        <begin position="1"/>
        <end position="71"/>
    </location>
</feature>
<dbReference type="PANTHER" id="PTHR30204:SF92">
    <property type="entry name" value="HTH-TYPE TRANSCRIPTIONAL REGULATOR ZNTR"/>
    <property type="match status" value="1"/>
</dbReference>
<dbReference type="InterPro" id="IPR011791">
    <property type="entry name" value="CadR-PbrR"/>
</dbReference>
<dbReference type="Gene3D" id="1.10.1660.10">
    <property type="match status" value="1"/>
</dbReference>
<reference evidence="3 4" key="1">
    <citation type="submission" date="2016-04" db="EMBL/GenBank/DDBJ databases">
        <title>ATOL: Assembling a taxonomically balanced genome-scale reconstruction of the evolutionary history of the Enterobacteriaceae.</title>
        <authorList>
            <person name="Plunkett G.III."/>
            <person name="Neeno-Eckwall E.C."/>
            <person name="Glasner J.D."/>
            <person name="Perna N.T."/>
        </authorList>
    </citation>
    <scope>NUCLEOTIDE SEQUENCE [LARGE SCALE GENOMIC DNA]</scope>
    <source>
        <strain evidence="3 4">ATCC 51603</strain>
    </source>
</reference>
<proteinExistence type="predicted"/>
<dbReference type="CDD" id="cd04784">
    <property type="entry name" value="HTH_CadR-PbrR"/>
    <property type="match status" value="1"/>
</dbReference>
<evidence type="ECO:0000259" key="2">
    <source>
        <dbReference type="PROSITE" id="PS50937"/>
    </source>
</evidence>
<keyword evidence="1" id="KW-0238">DNA-binding</keyword>
<dbReference type="AlphaFoldDB" id="A0A1B7J878"/>
<evidence type="ECO:0000256" key="1">
    <source>
        <dbReference type="ARBA" id="ARBA00023125"/>
    </source>
</evidence>
<dbReference type="GO" id="GO:0003677">
    <property type="term" value="F:DNA binding"/>
    <property type="evidence" value="ECO:0007669"/>
    <property type="project" value="UniProtKB-KW"/>
</dbReference>
<organism evidence="3 4">
    <name type="scientific">Kluyvera georgiana ATCC 51603</name>
    <dbReference type="NCBI Taxonomy" id="1354264"/>
    <lineage>
        <taxon>Bacteria</taxon>
        <taxon>Pseudomonadati</taxon>
        <taxon>Pseudomonadota</taxon>
        <taxon>Gammaproteobacteria</taxon>
        <taxon>Enterobacterales</taxon>
        <taxon>Enterobacteriaceae</taxon>
        <taxon>Kluyvera</taxon>
    </lineage>
</organism>
<evidence type="ECO:0000313" key="3">
    <source>
        <dbReference type="EMBL" id="OAT44169.1"/>
    </source>
</evidence>
<dbReference type="GO" id="GO:0046872">
    <property type="term" value="F:metal ion binding"/>
    <property type="evidence" value="ECO:0007669"/>
    <property type="project" value="InterPro"/>
</dbReference>
<sequence length="141" mass="16254">MEIKIGELARRTKCETVTIRYYEKEGLLPKPARSDGNFRLYSESHVERLQFIRYCRSLDITLVEIRTLLALRDNPGQDCGEVSLLLNDHIQQVEARIEVLLQLKKHLSVLRERCSGTRQVDECGILQGLTNHSCHPVRIPT</sequence>
<dbReference type="InterPro" id="IPR009061">
    <property type="entry name" value="DNA-bd_dom_put_sf"/>
</dbReference>
<dbReference type="PROSITE" id="PS50937">
    <property type="entry name" value="HTH_MERR_2"/>
    <property type="match status" value="1"/>
</dbReference>
<comment type="caution">
    <text evidence="3">The sequence shown here is derived from an EMBL/GenBank/DDBJ whole genome shotgun (WGS) entry which is preliminary data.</text>
</comment>
<keyword evidence="4" id="KW-1185">Reference proteome</keyword>
<gene>
    <name evidence="3" type="ORF">M989_04708</name>
</gene>
<evidence type="ECO:0000313" key="4">
    <source>
        <dbReference type="Proteomes" id="UP000078386"/>
    </source>
</evidence>
<dbReference type="InterPro" id="IPR000551">
    <property type="entry name" value="MerR-type_HTH_dom"/>
</dbReference>
<dbReference type="Proteomes" id="UP000078386">
    <property type="component" value="Unassembled WGS sequence"/>
</dbReference>
<dbReference type="SUPFAM" id="SSF46955">
    <property type="entry name" value="Putative DNA-binding domain"/>
    <property type="match status" value="1"/>
</dbReference>
<dbReference type="EMBL" id="LXEU01000108">
    <property type="protein sequence ID" value="OAT44169.1"/>
    <property type="molecule type" value="Genomic_DNA"/>
</dbReference>
<dbReference type="GO" id="GO:0045893">
    <property type="term" value="P:positive regulation of DNA-templated transcription"/>
    <property type="evidence" value="ECO:0007669"/>
    <property type="project" value="InterPro"/>
</dbReference>
<protein>
    <submittedName>
        <fullName evidence="3">MerR HTH family regulatory protein</fullName>
    </submittedName>
</protein>
<dbReference type="RefSeq" id="WP_049592187.1">
    <property type="nucleotide sequence ID" value="NZ_LXEU01000108.1"/>
</dbReference>
<dbReference type="PATRIC" id="fig|1354264.4.peg.4911"/>
<dbReference type="InterPro" id="IPR047057">
    <property type="entry name" value="MerR_fam"/>
</dbReference>